<organism evidence="3 4">
    <name type="scientific">Saccharothrix texasensis</name>
    <dbReference type="NCBI Taxonomy" id="103734"/>
    <lineage>
        <taxon>Bacteria</taxon>
        <taxon>Bacillati</taxon>
        <taxon>Actinomycetota</taxon>
        <taxon>Actinomycetes</taxon>
        <taxon>Pseudonocardiales</taxon>
        <taxon>Pseudonocardiaceae</taxon>
        <taxon>Saccharothrix</taxon>
    </lineage>
</organism>
<proteinExistence type="predicted"/>
<comment type="caution">
    <text evidence="3">The sequence shown here is derived from an EMBL/GenBank/DDBJ whole genome shotgun (WGS) entry which is preliminary data.</text>
</comment>
<name>A0A3N1H4G9_9PSEU</name>
<evidence type="ECO:0000256" key="1">
    <source>
        <dbReference type="SAM" id="Coils"/>
    </source>
</evidence>
<evidence type="ECO:0000256" key="2">
    <source>
        <dbReference type="SAM" id="Phobius"/>
    </source>
</evidence>
<dbReference type="Proteomes" id="UP000268727">
    <property type="component" value="Unassembled WGS sequence"/>
</dbReference>
<feature type="transmembrane region" description="Helical" evidence="2">
    <location>
        <begin position="6"/>
        <end position="29"/>
    </location>
</feature>
<accession>A0A3N1H4G9</accession>
<protein>
    <submittedName>
        <fullName evidence="3">Uncharacterized protein</fullName>
    </submittedName>
</protein>
<feature type="coiled-coil region" evidence="1">
    <location>
        <begin position="33"/>
        <end position="88"/>
    </location>
</feature>
<sequence>MDFGDVPAWVAAVVALGSMAVAVVAAVFASRQVAAARTQAAAALQQADEARKAREAAEAGVEQARRSAAAAEQQVAIMREQIAEQREEKDRPQFKIVGPEQFTGQTTIRLDVAMVSGADLSSLTINVEGKDVAGVAGAPDSKIRGGRSIIRSGLTAGGSAVVWVDLTGKLPSTTLLVQLTCEAPEGRRWILPPVEVQLIHPAIGGQ</sequence>
<evidence type="ECO:0000313" key="4">
    <source>
        <dbReference type="Proteomes" id="UP000268727"/>
    </source>
</evidence>
<evidence type="ECO:0000313" key="3">
    <source>
        <dbReference type="EMBL" id="ROP37424.1"/>
    </source>
</evidence>
<dbReference type="EMBL" id="RJKM01000001">
    <property type="protein sequence ID" value="ROP37424.1"/>
    <property type="molecule type" value="Genomic_DNA"/>
</dbReference>
<keyword evidence="2" id="KW-1133">Transmembrane helix</keyword>
<keyword evidence="2" id="KW-0812">Transmembrane</keyword>
<keyword evidence="4" id="KW-1185">Reference proteome</keyword>
<keyword evidence="1" id="KW-0175">Coiled coil</keyword>
<reference evidence="3 4" key="1">
    <citation type="submission" date="2018-11" db="EMBL/GenBank/DDBJ databases">
        <title>Sequencing the genomes of 1000 actinobacteria strains.</title>
        <authorList>
            <person name="Klenk H.-P."/>
        </authorList>
    </citation>
    <scope>NUCLEOTIDE SEQUENCE [LARGE SCALE GENOMIC DNA]</scope>
    <source>
        <strain evidence="3 4">DSM 44231</strain>
    </source>
</reference>
<dbReference type="RefSeq" id="WP_123743225.1">
    <property type="nucleotide sequence ID" value="NZ_RJKM01000001.1"/>
</dbReference>
<dbReference type="AlphaFoldDB" id="A0A3N1H4G9"/>
<gene>
    <name evidence="3" type="ORF">EDD40_2737</name>
</gene>
<keyword evidence="2" id="KW-0472">Membrane</keyword>